<protein>
    <submittedName>
        <fullName evidence="1">Uncharacterized protein</fullName>
    </submittedName>
</protein>
<accession>A0A6M7WQD0</accession>
<dbReference type="AlphaFoldDB" id="A0A6M7WQD0"/>
<dbReference type="EMBL" id="CP033367">
    <property type="protein sequence ID" value="QKD04255.1"/>
    <property type="molecule type" value="Genomic_DNA"/>
</dbReference>
<dbReference type="Proteomes" id="UP000503017">
    <property type="component" value="Chromosome"/>
</dbReference>
<evidence type="ECO:0000313" key="2">
    <source>
        <dbReference type="Proteomes" id="UP000503017"/>
    </source>
</evidence>
<dbReference type="RefSeq" id="WP_027028553.1">
    <property type="nucleotide sequence ID" value="NZ_CP033367.1"/>
</dbReference>
<organism evidence="1 2">
    <name type="scientific">Mesorhizobium loti R88b</name>
    <dbReference type="NCBI Taxonomy" id="935548"/>
    <lineage>
        <taxon>Bacteria</taxon>
        <taxon>Pseudomonadati</taxon>
        <taxon>Pseudomonadota</taxon>
        <taxon>Alphaproteobacteria</taxon>
        <taxon>Hyphomicrobiales</taxon>
        <taxon>Phyllobacteriaceae</taxon>
        <taxon>Mesorhizobium</taxon>
    </lineage>
</organism>
<sequence>MLRIFLAVAAFAVFCDGAIAEERSCEAIGALLAGTGNCQDGDVVKIGSVDADDVPEMVQTYCDFGSQILTLPDRAIASQIAGQPQYVVLCKYHRRPAAPSK</sequence>
<evidence type="ECO:0000313" key="1">
    <source>
        <dbReference type="EMBL" id="QKD04255.1"/>
    </source>
</evidence>
<name>A0A6M7WQD0_RHILI</name>
<proteinExistence type="predicted"/>
<gene>
    <name evidence="1" type="ORF">EB235_24530</name>
</gene>
<reference evidence="1 2" key="1">
    <citation type="submission" date="2018-10" db="EMBL/GenBank/DDBJ databases">
        <authorList>
            <person name="Perry B.J."/>
            <person name="Sullivan J.T."/>
            <person name="Murphy R.J.T."/>
            <person name="Ramsay J.P."/>
            <person name="Ronson C.W."/>
        </authorList>
    </citation>
    <scope>NUCLEOTIDE SEQUENCE [LARGE SCALE GENOMIC DNA]</scope>
    <source>
        <strain evidence="1 2">R88b</strain>
    </source>
</reference>